<evidence type="ECO:0000313" key="1">
    <source>
        <dbReference type="EMBL" id="KRN33535.1"/>
    </source>
</evidence>
<dbReference type="Proteomes" id="UP000051296">
    <property type="component" value="Unassembled WGS sequence"/>
</dbReference>
<gene>
    <name evidence="1" type="ORF">IV68_GL000341</name>
</gene>
<evidence type="ECO:0000313" key="2">
    <source>
        <dbReference type="Proteomes" id="UP000051296"/>
    </source>
</evidence>
<proteinExistence type="predicted"/>
<keyword evidence="2" id="KW-1185">Reference proteome</keyword>
<accession>A0A0R2FYI4</accession>
<name>A0A0R2FYI4_9LACO</name>
<dbReference type="PATRIC" id="fig|1123500.6.peg.341"/>
<comment type="caution">
    <text evidence="1">The sequence shown here is derived from an EMBL/GenBank/DDBJ whole genome shotgun (WGS) entry which is preliminary data.</text>
</comment>
<dbReference type="AlphaFoldDB" id="A0A0R2FYI4"/>
<dbReference type="STRING" id="1123500.GCA_000420365_00163"/>
<reference evidence="1 2" key="1">
    <citation type="journal article" date="2015" name="Genome Announc.">
        <title>Expanding the biotechnology potential of lactobacilli through comparative genomics of 213 strains and associated genera.</title>
        <authorList>
            <person name="Sun Z."/>
            <person name="Harris H.M."/>
            <person name="McCann A."/>
            <person name="Guo C."/>
            <person name="Argimon S."/>
            <person name="Zhang W."/>
            <person name="Yang X."/>
            <person name="Jeffery I.B."/>
            <person name="Cooney J.C."/>
            <person name="Kagawa T.F."/>
            <person name="Liu W."/>
            <person name="Song Y."/>
            <person name="Salvetti E."/>
            <person name="Wrobel A."/>
            <person name="Rasinkangas P."/>
            <person name="Parkhill J."/>
            <person name="Rea M.C."/>
            <person name="O'Sullivan O."/>
            <person name="Ritari J."/>
            <person name="Douillard F.P."/>
            <person name="Paul Ross R."/>
            <person name="Yang R."/>
            <person name="Briner A.E."/>
            <person name="Felis G.E."/>
            <person name="de Vos W.M."/>
            <person name="Barrangou R."/>
            <person name="Klaenhammer T.R."/>
            <person name="Caufield P.W."/>
            <person name="Cui Y."/>
            <person name="Zhang H."/>
            <person name="O'Toole P.W."/>
        </authorList>
    </citation>
    <scope>NUCLEOTIDE SEQUENCE [LARGE SCALE GENOMIC DNA]</scope>
    <source>
        <strain evidence="1 2">DSM 20190</strain>
    </source>
</reference>
<dbReference type="InParanoid" id="A0A0R2FYI4"/>
<organism evidence="1 2">
    <name type="scientific">Weissella halotolerans DSM 20190</name>
    <dbReference type="NCBI Taxonomy" id="1123500"/>
    <lineage>
        <taxon>Bacteria</taxon>
        <taxon>Bacillati</taxon>
        <taxon>Bacillota</taxon>
        <taxon>Bacilli</taxon>
        <taxon>Lactobacillales</taxon>
        <taxon>Lactobacillaceae</taxon>
        <taxon>Weissella</taxon>
    </lineage>
</organism>
<protein>
    <submittedName>
        <fullName evidence="1">Uncharacterized protein</fullName>
    </submittedName>
</protein>
<dbReference type="EMBL" id="JQAX01000001">
    <property type="protein sequence ID" value="KRN33535.1"/>
    <property type="molecule type" value="Genomic_DNA"/>
</dbReference>
<sequence length="94" mass="10759">MMLAIDQLKTINRVPHDTTNYIYVAFDGTFSTIKAFAETQADLYKQVLAMQAQKAEIFWLGRLSKKAWSEIIVGLRAGNRLQDLIVIGTVRERR</sequence>